<proteinExistence type="inferred from homology"/>
<feature type="signal peptide" evidence="4">
    <location>
        <begin position="1"/>
        <end position="47"/>
    </location>
</feature>
<keyword evidence="8" id="KW-1185">Reference proteome</keyword>
<feature type="region of interest" description="Disordered" evidence="3">
    <location>
        <begin position="49"/>
        <end position="72"/>
    </location>
</feature>
<name>A0ABN5TYR3_9GAMM</name>
<evidence type="ECO:0000256" key="4">
    <source>
        <dbReference type="SAM" id="SignalP"/>
    </source>
</evidence>
<dbReference type="Pfam" id="PF25954">
    <property type="entry name" value="Beta-barrel_RND_2"/>
    <property type="match status" value="1"/>
</dbReference>
<evidence type="ECO:0000256" key="2">
    <source>
        <dbReference type="ARBA" id="ARBA00022448"/>
    </source>
</evidence>
<dbReference type="Pfam" id="PF25917">
    <property type="entry name" value="BSH_RND"/>
    <property type="match status" value="1"/>
</dbReference>
<dbReference type="Gene3D" id="1.10.287.470">
    <property type="entry name" value="Helix hairpin bin"/>
    <property type="match status" value="1"/>
</dbReference>
<evidence type="ECO:0000259" key="6">
    <source>
        <dbReference type="Pfam" id="PF25954"/>
    </source>
</evidence>
<protein>
    <submittedName>
        <fullName evidence="7">Cobalt-zinc-cadmium resistance protein CzcB</fullName>
    </submittedName>
</protein>
<dbReference type="InterPro" id="IPR051909">
    <property type="entry name" value="MFP_Cation_Efflux"/>
</dbReference>
<dbReference type="Gene3D" id="2.40.50.100">
    <property type="match status" value="1"/>
</dbReference>
<feature type="chain" id="PRO_5046733974" evidence="4">
    <location>
        <begin position="48"/>
        <end position="410"/>
    </location>
</feature>
<feature type="domain" description="CusB-like beta-barrel" evidence="6">
    <location>
        <begin position="254"/>
        <end position="324"/>
    </location>
</feature>
<feature type="domain" description="Multidrug resistance protein MdtA-like barrel-sandwich hybrid" evidence="5">
    <location>
        <begin position="114"/>
        <end position="248"/>
    </location>
</feature>
<accession>A0ABN5TYR3</accession>
<dbReference type="PANTHER" id="PTHR30097:SF15">
    <property type="entry name" value="CATION EFFLUX SYSTEM PROTEIN CUSB"/>
    <property type="match status" value="1"/>
</dbReference>
<evidence type="ECO:0000256" key="3">
    <source>
        <dbReference type="SAM" id="MobiDB-lite"/>
    </source>
</evidence>
<evidence type="ECO:0000313" key="7">
    <source>
        <dbReference type="EMBL" id="AZQ12168.1"/>
    </source>
</evidence>
<reference evidence="8" key="1">
    <citation type="submission" date="2017-03" db="EMBL/GenBank/DDBJ databases">
        <title>Full genome sequence of a non-lethal Shewanella isolate that potentiates virulence of Vibio parahaemolyticus causing acute hepatopancreatic necrosis disease (AHPND) in shrimp.</title>
        <authorList>
            <person name="Prachumwat A."/>
            <person name="Sritunyalucksana K."/>
        </authorList>
    </citation>
    <scope>NUCLEOTIDE SEQUENCE [LARGE SCALE GENOMIC DNA]</scope>
    <source>
        <strain evidence="8">TH2012</strain>
    </source>
</reference>
<dbReference type="InterPro" id="IPR058792">
    <property type="entry name" value="Beta-barrel_RND_2"/>
</dbReference>
<dbReference type="EMBL" id="CP020373">
    <property type="protein sequence ID" value="AZQ12168.1"/>
    <property type="molecule type" value="Genomic_DNA"/>
</dbReference>
<dbReference type="SUPFAM" id="SSF111369">
    <property type="entry name" value="HlyD-like secretion proteins"/>
    <property type="match status" value="1"/>
</dbReference>
<sequence length="410" mass="43797">MKPFFFSKSVISGANAMSAMNTNSYLSALAFAVALAFALPVSQPAWAGDGHDHGAAEGTAATAAATEDAHDEDKALKLSQTQRDLAGIRVETLSSTGFDLSAVATASLVVDRDRTITLAPQLEMRVLERHVVPGQEVKQGEPLLTLGGAAIAQAQADYINAATEWSRISRMGESAVSQSRRLQARVDYELKRAILESIKMTAQQIKALETAPDSIGSFKLLAPIKGRVQQDVASRGQVLPAGSPLMQLTDESFLWVEAELTPMQSRGLAMGSDARVSVSGKWLEARVIGRSHELNPITRTEQVLLSMANPGHEVHAGEFAELFLPQQVNQPGGQQGIVLPDSALSRSSDGDWQVFVEDADGFEAVEVQIESRARGLNLVKGIEPGSAVVMSGAFFLASELAKSGFDIHNH</sequence>
<keyword evidence="2" id="KW-0813">Transport</keyword>
<dbReference type="Proteomes" id="UP000278437">
    <property type="component" value="Chromosome"/>
</dbReference>
<dbReference type="Gene3D" id="2.40.30.170">
    <property type="match status" value="1"/>
</dbReference>
<comment type="similarity">
    <text evidence="1">Belongs to the membrane fusion protein (MFP) (TC 8.A.1) family.</text>
</comment>
<feature type="compositionally biased region" description="Low complexity" evidence="3">
    <location>
        <begin position="56"/>
        <end position="66"/>
    </location>
</feature>
<evidence type="ECO:0000313" key="8">
    <source>
        <dbReference type="Proteomes" id="UP000278437"/>
    </source>
</evidence>
<gene>
    <name evidence="7" type="primary">czcB</name>
    <name evidence="7" type="ORF">STH12_03104</name>
</gene>
<keyword evidence="4" id="KW-0732">Signal</keyword>
<dbReference type="Gene3D" id="2.40.420.20">
    <property type="match status" value="1"/>
</dbReference>
<evidence type="ECO:0000256" key="1">
    <source>
        <dbReference type="ARBA" id="ARBA00009477"/>
    </source>
</evidence>
<organism evidence="7 8">
    <name type="scientific">Shewanella khirikhana</name>
    <dbReference type="NCBI Taxonomy" id="1965282"/>
    <lineage>
        <taxon>Bacteria</taxon>
        <taxon>Pseudomonadati</taxon>
        <taxon>Pseudomonadota</taxon>
        <taxon>Gammaproteobacteria</taxon>
        <taxon>Alteromonadales</taxon>
        <taxon>Shewanellaceae</taxon>
        <taxon>Shewanella</taxon>
    </lineage>
</organism>
<evidence type="ECO:0000259" key="5">
    <source>
        <dbReference type="Pfam" id="PF25917"/>
    </source>
</evidence>
<dbReference type="InterPro" id="IPR058625">
    <property type="entry name" value="MdtA-like_BSH"/>
</dbReference>
<dbReference type="PANTHER" id="PTHR30097">
    <property type="entry name" value="CATION EFFLUX SYSTEM PROTEIN CUSB"/>
    <property type="match status" value="1"/>
</dbReference>